<organism evidence="3 4">
    <name type="scientific">Sporomusa acidovorans (strain ATCC 49682 / DSM 3132 / Mol)</name>
    <dbReference type="NCBI Taxonomy" id="1123286"/>
    <lineage>
        <taxon>Bacteria</taxon>
        <taxon>Bacillati</taxon>
        <taxon>Bacillota</taxon>
        <taxon>Negativicutes</taxon>
        <taxon>Selenomonadales</taxon>
        <taxon>Sporomusaceae</taxon>
        <taxon>Sporomusa</taxon>
    </lineage>
</organism>
<evidence type="ECO:0000313" key="3">
    <source>
        <dbReference type="EMBL" id="XFO73326.1"/>
    </source>
</evidence>
<dbReference type="EMBL" id="CP155571">
    <property type="protein sequence ID" value="XFO73326.1"/>
    <property type="molecule type" value="Genomic_DNA"/>
</dbReference>
<evidence type="ECO:0000313" key="4">
    <source>
        <dbReference type="Proteomes" id="UP000216052"/>
    </source>
</evidence>
<dbReference type="RefSeq" id="WP_093796420.1">
    <property type="nucleotide sequence ID" value="NZ_CP155571.1"/>
</dbReference>
<keyword evidence="4" id="KW-1185">Reference proteome</keyword>
<dbReference type="Proteomes" id="UP000216052">
    <property type="component" value="Chromosome"/>
</dbReference>
<feature type="chain" id="PRO_5045978170" evidence="2">
    <location>
        <begin position="30"/>
        <end position="90"/>
    </location>
</feature>
<gene>
    <name evidence="3" type="ORF">SPACI_034120</name>
</gene>
<reference evidence="3" key="1">
    <citation type="submission" date="2024-05" db="EMBL/GenBank/DDBJ databases">
        <title>Isolation and characterization of Sporomusa carbonis sp. nov., a carboxydotrophic hydrogenogen in the genus of Sporomusa isolated from a charcoal burning pile.</title>
        <authorList>
            <person name="Boeer T."/>
            <person name="Rosenbaum F."/>
            <person name="Eysell L."/>
            <person name="Mueller V."/>
            <person name="Daniel R."/>
            <person name="Poehlein A."/>
        </authorList>
    </citation>
    <scope>NUCLEOTIDE SEQUENCE [LARGE SCALE GENOMIC DNA]</scope>
    <source>
        <strain evidence="3">DSM 3132</strain>
    </source>
</reference>
<protein>
    <submittedName>
        <fullName evidence="3">Uncharacterized protein</fullName>
    </submittedName>
</protein>
<name>A0ABZ3J5D5_SPOA4</name>
<evidence type="ECO:0000256" key="2">
    <source>
        <dbReference type="SAM" id="SignalP"/>
    </source>
</evidence>
<proteinExistence type="predicted"/>
<evidence type="ECO:0000256" key="1">
    <source>
        <dbReference type="SAM" id="MobiDB-lite"/>
    </source>
</evidence>
<feature type="signal peptide" evidence="2">
    <location>
        <begin position="1"/>
        <end position="29"/>
    </location>
</feature>
<feature type="compositionally biased region" description="Basic and acidic residues" evidence="1">
    <location>
        <begin position="48"/>
        <end position="73"/>
    </location>
</feature>
<sequence length="90" mass="9427">MKKKSPRENKKRLLAAAIACAIAASFTSAYGSAEEAADTAATTETATPDEKEQVPAYKMEKVVVQGKKDKKDSSAAPADGLQPKAAAWVS</sequence>
<feature type="region of interest" description="Disordered" evidence="1">
    <location>
        <begin position="33"/>
        <end position="90"/>
    </location>
</feature>
<keyword evidence="2" id="KW-0732">Signal</keyword>
<accession>A0ABZ3J5D5</accession>